<dbReference type="PANTHER" id="PTHR16154:SF6">
    <property type="entry name" value="SPINOPHILIN, ISOFORM J"/>
    <property type="match status" value="1"/>
</dbReference>
<dbReference type="GO" id="GO:0007015">
    <property type="term" value="P:actin filament organization"/>
    <property type="evidence" value="ECO:0007669"/>
    <property type="project" value="TreeGrafter"/>
</dbReference>
<dbReference type="GO" id="GO:0015629">
    <property type="term" value="C:actin cytoskeleton"/>
    <property type="evidence" value="ECO:0007669"/>
    <property type="project" value="TreeGrafter"/>
</dbReference>
<proteinExistence type="predicted"/>
<dbReference type="InterPro" id="IPR043446">
    <property type="entry name" value="Neurabin-like"/>
</dbReference>
<dbReference type="GO" id="GO:0030425">
    <property type="term" value="C:dendrite"/>
    <property type="evidence" value="ECO:0007669"/>
    <property type="project" value="TreeGrafter"/>
</dbReference>
<evidence type="ECO:0000256" key="3">
    <source>
        <dbReference type="SAM" id="MobiDB-lite"/>
    </source>
</evidence>
<dbReference type="GO" id="GO:0051015">
    <property type="term" value="F:actin filament binding"/>
    <property type="evidence" value="ECO:0007669"/>
    <property type="project" value="TreeGrafter"/>
</dbReference>
<name>A0A914PQN7_9BILA</name>
<keyword evidence="2" id="KW-0175">Coiled coil</keyword>
<reference evidence="5" key="1">
    <citation type="submission" date="2022-11" db="UniProtKB">
        <authorList>
            <consortium name="WormBaseParasite"/>
        </authorList>
    </citation>
    <scope>IDENTIFICATION</scope>
</reference>
<keyword evidence="1" id="KW-0597">Phosphoprotein</keyword>
<dbReference type="GO" id="GO:0019722">
    <property type="term" value="P:calcium-mediated signaling"/>
    <property type="evidence" value="ECO:0007669"/>
    <property type="project" value="TreeGrafter"/>
</dbReference>
<protein>
    <submittedName>
        <fullName evidence="5">Uncharacterized protein</fullName>
    </submittedName>
</protein>
<dbReference type="GO" id="GO:0031175">
    <property type="term" value="P:neuron projection development"/>
    <property type="evidence" value="ECO:0007669"/>
    <property type="project" value="TreeGrafter"/>
</dbReference>
<dbReference type="AlphaFoldDB" id="A0A914PQN7"/>
<sequence length="154" mass="17299">MDEFVQLFAAQTLRNTGNCVIFTIGRETNLHESEVAQLIQQSLEQDGHTKNNNNGSILPFSGSDLPPPSPATIRIPPIKTDSTDSVKDSVAKAKITALEMELTDSQKKAEKMEEILASTRVHYCQLESKYDQAKQLLKDYQERLVFYPFPPSIK</sequence>
<organism evidence="4 5">
    <name type="scientific">Panagrolaimus davidi</name>
    <dbReference type="NCBI Taxonomy" id="227884"/>
    <lineage>
        <taxon>Eukaryota</taxon>
        <taxon>Metazoa</taxon>
        <taxon>Ecdysozoa</taxon>
        <taxon>Nematoda</taxon>
        <taxon>Chromadorea</taxon>
        <taxon>Rhabditida</taxon>
        <taxon>Tylenchina</taxon>
        <taxon>Panagrolaimomorpha</taxon>
        <taxon>Panagrolaimoidea</taxon>
        <taxon>Panagrolaimidae</taxon>
        <taxon>Panagrolaimus</taxon>
    </lineage>
</organism>
<dbReference type="GO" id="GO:0014069">
    <property type="term" value="C:postsynaptic density"/>
    <property type="evidence" value="ECO:0007669"/>
    <property type="project" value="TreeGrafter"/>
</dbReference>
<evidence type="ECO:0000313" key="5">
    <source>
        <dbReference type="WBParaSite" id="PDA_v2.g18416.t1"/>
    </source>
</evidence>
<dbReference type="Proteomes" id="UP000887578">
    <property type="component" value="Unplaced"/>
</dbReference>
<accession>A0A914PQN7</accession>
<dbReference type="PANTHER" id="PTHR16154">
    <property type="entry name" value="NEURABIN"/>
    <property type="match status" value="1"/>
</dbReference>
<dbReference type="WBParaSite" id="PDA_v2.g18416.t1">
    <property type="protein sequence ID" value="PDA_v2.g18416.t1"/>
    <property type="gene ID" value="PDA_v2.g18416"/>
</dbReference>
<dbReference type="GO" id="GO:0005737">
    <property type="term" value="C:cytoplasm"/>
    <property type="evidence" value="ECO:0007669"/>
    <property type="project" value="TreeGrafter"/>
</dbReference>
<evidence type="ECO:0000256" key="2">
    <source>
        <dbReference type="ARBA" id="ARBA00023054"/>
    </source>
</evidence>
<evidence type="ECO:0000256" key="1">
    <source>
        <dbReference type="ARBA" id="ARBA00022553"/>
    </source>
</evidence>
<evidence type="ECO:0000313" key="4">
    <source>
        <dbReference type="Proteomes" id="UP000887578"/>
    </source>
</evidence>
<feature type="compositionally biased region" description="Polar residues" evidence="3">
    <location>
        <begin position="46"/>
        <end position="56"/>
    </location>
</feature>
<feature type="region of interest" description="Disordered" evidence="3">
    <location>
        <begin position="46"/>
        <end position="84"/>
    </location>
</feature>
<keyword evidence="4" id="KW-1185">Reference proteome</keyword>